<dbReference type="STRING" id="262004.SAMN04489796_102293"/>
<dbReference type="InterPro" id="IPR007055">
    <property type="entry name" value="BON_dom"/>
</dbReference>
<dbReference type="RefSeq" id="WP_092467164.1">
    <property type="nucleotide sequence ID" value="NZ_FNCZ01000002.1"/>
</dbReference>
<evidence type="ECO:0000313" key="2">
    <source>
        <dbReference type="EMBL" id="SDH30797.1"/>
    </source>
</evidence>
<evidence type="ECO:0000313" key="3">
    <source>
        <dbReference type="Proteomes" id="UP000199492"/>
    </source>
</evidence>
<sequence length="91" mass="10078">MRTDLDIKDDILDELKWQPHIDETQIGVIVTDGVVTLTGMVFTYAIKIAIVKTVEKIAGVKAIAEDIKIGYPKDHQRSDTKIATIALDALE</sequence>
<feature type="domain" description="BON" evidence="1">
    <location>
        <begin position="3"/>
        <end position="71"/>
    </location>
</feature>
<dbReference type="EMBL" id="FNCZ01000002">
    <property type="protein sequence ID" value="SDH30797.1"/>
    <property type="molecule type" value="Genomic_DNA"/>
</dbReference>
<keyword evidence="3" id="KW-1185">Reference proteome</keyword>
<organism evidence="2 3">
    <name type="scientific">Winogradskyella thalassocola</name>
    <dbReference type="NCBI Taxonomy" id="262004"/>
    <lineage>
        <taxon>Bacteria</taxon>
        <taxon>Pseudomonadati</taxon>
        <taxon>Bacteroidota</taxon>
        <taxon>Flavobacteriia</taxon>
        <taxon>Flavobacteriales</taxon>
        <taxon>Flavobacteriaceae</taxon>
        <taxon>Winogradskyella</taxon>
    </lineage>
</organism>
<dbReference type="Gene3D" id="3.30.1340.30">
    <property type="match status" value="1"/>
</dbReference>
<accession>A0A1G8BC43</accession>
<dbReference type="AlphaFoldDB" id="A0A1G8BC43"/>
<evidence type="ECO:0000259" key="1">
    <source>
        <dbReference type="PROSITE" id="PS50914"/>
    </source>
</evidence>
<reference evidence="3" key="1">
    <citation type="submission" date="2016-10" db="EMBL/GenBank/DDBJ databases">
        <authorList>
            <person name="Varghese N."/>
            <person name="Submissions S."/>
        </authorList>
    </citation>
    <scope>NUCLEOTIDE SEQUENCE [LARGE SCALE GENOMIC DNA]</scope>
    <source>
        <strain evidence="3">DSM 15363</strain>
    </source>
</reference>
<proteinExistence type="predicted"/>
<name>A0A1G8BC43_9FLAO</name>
<dbReference type="Pfam" id="PF04972">
    <property type="entry name" value="BON"/>
    <property type="match status" value="1"/>
</dbReference>
<dbReference type="OrthoDB" id="870892at2"/>
<protein>
    <submittedName>
        <fullName evidence="2">BON domain-containing protein</fullName>
    </submittedName>
</protein>
<gene>
    <name evidence="2" type="ORF">SAMN04489796_102293</name>
</gene>
<dbReference type="PROSITE" id="PS50914">
    <property type="entry name" value="BON"/>
    <property type="match status" value="1"/>
</dbReference>
<dbReference type="Proteomes" id="UP000199492">
    <property type="component" value="Unassembled WGS sequence"/>
</dbReference>